<sequence length="249" mass="26378">MATLPPWLTRRPSRWSLLVPVVGVAAGLLFATSAQTAKGTDLRPSGTDLADVIRAQTRVVQARTEAVRSLREQVDRLTQQSAPGNSAVNQLQQRSAALAPVAGTEAVRGPAITVTLNDAKRSAASLPQGFTADDIVVHQQDVQGVVNALWAGGAEAMMLQDQRVISTSAVRCVGNTLILQGRVYSPPYVIKAIGDVQGMQQSLDTNPTVSIYKQYVDVLGLGYDVKTSAVATFPAYTGTTSLTHASVPR</sequence>
<reference evidence="2 3" key="1">
    <citation type="submission" date="2019-06" db="EMBL/GenBank/DDBJ databases">
        <title>Sequencing the genomes of 1000 actinobacteria strains.</title>
        <authorList>
            <person name="Klenk H.-P."/>
        </authorList>
    </citation>
    <scope>NUCLEOTIDE SEQUENCE [LARGE SCALE GENOMIC DNA]</scope>
    <source>
        <strain evidence="2 3">DSM 18082</strain>
    </source>
</reference>
<keyword evidence="3" id="KW-1185">Reference proteome</keyword>
<dbReference type="Pfam" id="PF05949">
    <property type="entry name" value="DUF881"/>
    <property type="match status" value="1"/>
</dbReference>
<comment type="similarity">
    <text evidence="1">Belongs to the UPF0749 family.</text>
</comment>
<dbReference type="RefSeq" id="WP_141790082.1">
    <property type="nucleotide sequence ID" value="NZ_BAAAKX010000008.1"/>
</dbReference>
<dbReference type="Gene3D" id="3.30.70.1880">
    <property type="entry name" value="Protein of unknown function DUF881"/>
    <property type="match status" value="1"/>
</dbReference>
<proteinExistence type="inferred from homology"/>
<accession>A0A542Z8L5</accession>
<name>A0A542Z8L5_9MICO</name>
<dbReference type="PANTHER" id="PTHR37313">
    <property type="entry name" value="UPF0749 PROTEIN RV1825"/>
    <property type="match status" value="1"/>
</dbReference>
<dbReference type="Proteomes" id="UP000319514">
    <property type="component" value="Unassembled WGS sequence"/>
</dbReference>
<evidence type="ECO:0000313" key="2">
    <source>
        <dbReference type="EMBL" id="TQL56688.1"/>
    </source>
</evidence>
<protein>
    <submittedName>
        <fullName evidence="2">Uncharacterized protein YlxW (UPF0749 family)</fullName>
    </submittedName>
</protein>
<dbReference type="GO" id="GO:0005886">
    <property type="term" value="C:plasma membrane"/>
    <property type="evidence" value="ECO:0007669"/>
    <property type="project" value="TreeGrafter"/>
</dbReference>
<dbReference type="OrthoDB" id="3214641at2"/>
<dbReference type="AlphaFoldDB" id="A0A542Z8L5"/>
<organism evidence="2 3">
    <name type="scientific">Oryzihumus leptocrescens</name>
    <dbReference type="NCBI Taxonomy" id="297536"/>
    <lineage>
        <taxon>Bacteria</taxon>
        <taxon>Bacillati</taxon>
        <taxon>Actinomycetota</taxon>
        <taxon>Actinomycetes</taxon>
        <taxon>Micrococcales</taxon>
        <taxon>Intrasporangiaceae</taxon>
        <taxon>Oryzihumus</taxon>
    </lineage>
</organism>
<dbReference type="EMBL" id="VFOQ01000002">
    <property type="protein sequence ID" value="TQL56688.1"/>
    <property type="molecule type" value="Genomic_DNA"/>
</dbReference>
<dbReference type="InterPro" id="IPR010273">
    <property type="entry name" value="DUF881"/>
</dbReference>
<evidence type="ECO:0000256" key="1">
    <source>
        <dbReference type="ARBA" id="ARBA00009108"/>
    </source>
</evidence>
<gene>
    <name evidence="2" type="ORF">FB474_3448</name>
</gene>
<dbReference type="PANTHER" id="PTHR37313:SF4">
    <property type="entry name" value="CONSERVED MEMBRANE PROTEIN-RELATED"/>
    <property type="match status" value="1"/>
</dbReference>
<comment type="caution">
    <text evidence="2">The sequence shown here is derived from an EMBL/GenBank/DDBJ whole genome shotgun (WGS) entry which is preliminary data.</text>
</comment>
<evidence type="ECO:0000313" key="3">
    <source>
        <dbReference type="Proteomes" id="UP000319514"/>
    </source>
</evidence>